<dbReference type="Proteomes" id="UP000305778">
    <property type="component" value="Unassembled WGS sequence"/>
</dbReference>
<keyword evidence="3" id="KW-1185">Reference proteome</keyword>
<protein>
    <submittedName>
        <fullName evidence="2">Uncharacterized protein</fullName>
    </submittedName>
</protein>
<name>A0A4U0T8M3_9ACTN</name>
<comment type="caution">
    <text evidence="2">The sequence shown here is derived from an EMBL/GenBank/DDBJ whole genome shotgun (WGS) entry which is preliminary data.</text>
</comment>
<reference evidence="2 3" key="1">
    <citation type="submission" date="2019-04" db="EMBL/GenBank/DDBJ databases">
        <title>Streptomyces oryziradicis sp. nov., a novel actinomycete isolated from rhizosphere soil of rice (Oryza sativa L.).</title>
        <authorList>
            <person name="Li C."/>
        </authorList>
    </citation>
    <scope>NUCLEOTIDE SEQUENCE [LARGE SCALE GENOMIC DNA]</scope>
    <source>
        <strain evidence="2 3">NEAU-C40</strain>
    </source>
</reference>
<evidence type="ECO:0000313" key="3">
    <source>
        <dbReference type="Proteomes" id="UP000305778"/>
    </source>
</evidence>
<feature type="region of interest" description="Disordered" evidence="1">
    <location>
        <begin position="73"/>
        <end position="175"/>
    </location>
</feature>
<evidence type="ECO:0000256" key="1">
    <source>
        <dbReference type="SAM" id="MobiDB-lite"/>
    </source>
</evidence>
<sequence length="175" mass="19322">MRRDEPERARVLLDILGPWPLFKAAQFLFDLMEWEDFMVDGEPPPLLPLDRTAVLDLPLSLVRAVARASLDGLPGGWEPVKHAASSHPTTTPARPPPNSPSWNRASTSVAMSSSVPSAPPVLFCPHVSRQADPPPPTIRRRRRTRRTLRRPNNRRSPSPVPAAPLLPSPARNSPP</sequence>
<organism evidence="2 3">
    <name type="scientific">Actinacidiphila oryziradicis</name>
    <dbReference type="NCBI Taxonomy" id="2571141"/>
    <lineage>
        <taxon>Bacteria</taxon>
        <taxon>Bacillati</taxon>
        <taxon>Actinomycetota</taxon>
        <taxon>Actinomycetes</taxon>
        <taxon>Kitasatosporales</taxon>
        <taxon>Streptomycetaceae</taxon>
        <taxon>Actinacidiphila</taxon>
    </lineage>
</organism>
<dbReference type="AlphaFoldDB" id="A0A4U0T8M3"/>
<feature type="compositionally biased region" description="Pro residues" evidence="1">
    <location>
        <begin position="158"/>
        <end position="175"/>
    </location>
</feature>
<dbReference type="OrthoDB" id="4205797at2"/>
<feature type="compositionally biased region" description="Low complexity" evidence="1">
    <location>
        <begin position="105"/>
        <end position="116"/>
    </location>
</feature>
<evidence type="ECO:0000313" key="2">
    <source>
        <dbReference type="EMBL" id="TKA11055.1"/>
    </source>
</evidence>
<accession>A0A4U0T8M3</accession>
<feature type="compositionally biased region" description="Basic residues" evidence="1">
    <location>
        <begin position="138"/>
        <end position="153"/>
    </location>
</feature>
<dbReference type="RefSeq" id="WP_136723901.1">
    <property type="nucleotide sequence ID" value="NZ_SUMC01000010.1"/>
</dbReference>
<gene>
    <name evidence="2" type="ORF">FCI23_13970</name>
</gene>
<dbReference type="EMBL" id="SUMC01000010">
    <property type="protein sequence ID" value="TKA11055.1"/>
    <property type="molecule type" value="Genomic_DNA"/>
</dbReference>
<proteinExistence type="predicted"/>